<organism evidence="2 3">
    <name type="scientific">Phyllosticta citriasiana</name>
    <dbReference type="NCBI Taxonomy" id="595635"/>
    <lineage>
        <taxon>Eukaryota</taxon>
        <taxon>Fungi</taxon>
        <taxon>Dikarya</taxon>
        <taxon>Ascomycota</taxon>
        <taxon>Pezizomycotina</taxon>
        <taxon>Dothideomycetes</taxon>
        <taxon>Dothideomycetes incertae sedis</taxon>
        <taxon>Botryosphaeriales</taxon>
        <taxon>Phyllostictaceae</taxon>
        <taxon>Phyllosticta</taxon>
    </lineage>
</organism>
<evidence type="ECO:0000256" key="1">
    <source>
        <dbReference type="SAM" id="SignalP"/>
    </source>
</evidence>
<sequence>MFPLLSSLCLSFRHRVWLAFGICRRRHDVLRACSSCERVAMEPLFSLGPVRVVCCQTFSVSCAFGKSRTEAPWSSSKVAHEISYWIGIVFQEGNLSRFLPERQFFEGQNLHGFKLLVPLRNLL</sequence>
<feature type="signal peptide" evidence="1">
    <location>
        <begin position="1"/>
        <end position="19"/>
    </location>
</feature>
<reference evidence="2 3" key="1">
    <citation type="submission" date="2024-04" db="EMBL/GenBank/DDBJ databases">
        <title>Phyllosticta paracitricarpa is synonymous to the EU quarantine fungus P. citricarpa based on phylogenomic analyses.</title>
        <authorList>
            <consortium name="Lawrence Berkeley National Laboratory"/>
            <person name="Van Ingen-Buijs V.A."/>
            <person name="Van Westerhoven A.C."/>
            <person name="Haridas S."/>
            <person name="Skiadas P."/>
            <person name="Martin F."/>
            <person name="Groenewald J.Z."/>
            <person name="Crous P.W."/>
            <person name="Seidl M.F."/>
        </authorList>
    </citation>
    <scope>NUCLEOTIDE SEQUENCE [LARGE SCALE GENOMIC DNA]</scope>
    <source>
        <strain evidence="2 3">CBS 123371</strain>
    </source>
</reference>
<protein>
    <recommendedName>
        <fullName evidence="4">Secreted protein</fullName>
    </recommendedName>
</protein>
<name>A0ABR1KX35_9PEZI</name>
<dbReference type="EMBL" id="JBBPHU010000002">
    <property type="protein sequence ID" value="KAK7522449.1"/>
    <property type="molecule type" value="Genomic_DNA"/>
</dbReference>
<keyword evidence="3" id="KW-1185">Reference proteome</keyword>
<evidence type="ECO:0000313" key="3">
    <source>
        <dbReference type="Proteomes" id="UP001363622"/>
    </source>
</evidence>
<proteinExistence type="predicted"/>
<dbReference type="Proteomes" id="UP001363622">
    <property type="component" value="Unassembled WGS sequence"/>
</dbReference>
<accession>A0ABR1KX35</accession>
<evidence type="ECO:0000313" key="2">
    <source>
        <dbReference type="EMBL" id="KAK7522449.1"/>
    </source>
</evidence>
<evidence type="ECO:0008006" key="4">
    <source>
        <dbReference type="Google" id="ProtNLM"/>
    </source>
</evidence>
<comment type="caution">
    <text evidence="2">The sequence shown here is derived from an EMBL/GenBank/DDBJ whole genome shotgun (WGS) entry which is preliminary data.</text>
</comment>
<keyword evidence="1" id="KW-0732">Signal</keyword>
<gene>
    <name evidence="2" type="ORF">IWZ03DRAFT_118800</name>
</gene>
<feature type="chain" id="PRO_5045242908" description="Secreted protein" evidence="1">
    <location>
        <begin position="20"/>
        <end position="123"/>
    </location>
</feature>